<dbReference type="AlphaFoldDB" id="A0A1E3R938"/>
<comment type="caution">
    <text evidence="1">The sequence shown here is derived from an EMBL/GenBank/DDBJ whole genome shotgun (WGS) entry which is preliminary data.</text>
</comment>
<accession>A0A1E3R938</accession>
<keyword evidence="2" id="KW-1185">Reference proteome</keyword>
<protein>
    <submittedName>
        <fullName evidence="1">Uncharacterized protein</fullName>
    </submittedName>
</protein>
<dbReference type="Proteomes" id="UP000094243">
    <property type="component" value="Unassembled WGS sequence"/>
</dbReference>
<organism evidence="1 2">
    <name type="scientific">Mycolicibacterium holsaticum</name>
    <dbReference type="NCBI Taxonomy" id="152142"/>
    <lineage>
        <taxon>Bacteria</taxon>
        <taxon>Bacillati</taxon>
        <taxon>Actinomycetota</taxon>
        <taxon>Actinomycetes</taxon>
        <taxon>Mycobacteriales</taxon>
        <taxon>Mycobacteriaceae</taxon>
        <taxon>Mycolicibacterium</taxon>
    </lineage>
</organism>
<evidence type="ECO:0000313" key="1">
    <source>
        <dbReference type="EMBL" id="ODQ86329.1"/>
    </source>
</evidence>
<reference evidence="2" key="1">
    <citation type="submission" date="2016-09" db="EMBL/GenBank/DDBJ databases">
        <authorList>
            <person name="Greninger A.L."/>
            <person name="Jerome K.R."/>
            <person name="Mcnair B."/>
            <person name="Wallis C."/>
            <person name="Fang F."/>
        </authorList>
    </citation>
    <scope>NUCLEOTIDE SEQUENCE [LARGE SCALE GENOMIC DNA]</scope>
    <source>
        <strain evidence="2">M7</strain>
    </source>
</reference>
<name>A0A1E3R938_9MYCO</name>
<evidence type="ECO:0000313" key="2">
    <source>
        <dbReference type="Proteomes" id="UP000094243"/>
    </source>
</evidence>
<gene>
    <name evidence="1" type="ORF">BHQ17_20900</name>
</gene>
<dbReference type="RefSeq" id="WP_069407018.1">
    <property type="nucleotide sequence ID" value="NZ_MIGZ01000149.1"/>
</dbReference>
<proteinExistence type="predicted"/>
<sequence length="124" mass="13985">MSVSAGQELRKTFDDALERASKKLGKKLAWDEHELHVLEAAVAAADRREWLTEMFDAEMAGERRSGVVVNLSGELRQLDKVIAFYLGRVKIGPGVQKNATKQRAAHERWRRHAEKMEEEGNGAN</sequence>
<dbReference type="EMBL" id="MIGZ01000149">
    <property type="protein sequence ID" value="ODQ86329.1"/>
    <property type="molecule type" value="Genomic_DNA"/>
</dbReference>